<name>A0A1H4DC88_XYLRU</name>
<evidence type="ECO:0000313" key="2">
    <source>
        <dbReference type="Proteomes" id="UP000182257"/>
    </source>
</evidence>
<dbReference type="EMBL" id="FNRF01000004">
    <property type="protein sequence ID" value="SEA70433.1"/>
    <property type="molecule type" value="Genomic_DNA"/>
</dbReference>
<dbReference type="Proteomes" id="UP000182257">
    <property type="component" value="Unassembled WGS sequence"/>
</dbReference>
<dbReference type="AlphaFoldDB" id="A0A1H4DC88"/>
<protein>
    <submittedName>
        <fullName evidence="1">Uncharacterized protein</fullName>
    </submittedName>
</protein>
<reference evidence="1 2" key="1">
    <citation type="submission" date="2016-10" db="EMBL/GenBank/DDBJ databases">
        <authorList>
            <person name="de Groot N.N."/>
        </authorList>
    </citation>
    <scope>NUCLEOTIDE SEQUENCE [LARGE SCALE GENOMIC DNA]</scope>
    <source>
        <strain evidence="1 2">D31d</strain>
    </source>
</reference>
<gene>
    <name evidence="1" type="ORF">SAMN05216462_2243</name>
</gene>
<evidence type="ECO:0000313" key="1">
    <source>
        <dbReference type="EMBL" id="SEA70433.1"/>
    </source>
</evidence>
<organism evidence="1 2">
    <name type="scientific">Xylanibacter ruminicola</name>
    <name type="common">Prevotella ruminicola</name>
    <dbReference type="NCBI Taxonomy" id="839"/>
    <lineage>
        <taxon>Bacteria</taxon>
        <taxon>Pseudomonadati</taxon>
        <taxon>Bacteroidota</taxon>
        <taxon>Bacteroidia</taxon>
        <taxon>Bacteroidales</taxon>
        <taxon>Prevotellaceae</taxon>
        <taxon>Xylanibacter</taxon>
    </lineage>
</organism>
<proteinExistence type="predicted"/>
<sequence length="64" mass="7784">MRIIVLQKGFYLHIEIEALNMLFIIRDGKRIIKAMIPKIYHKLIRYPNFRKYILIHQSVAYQLP</sequence>
<accession>A0A1H4DC88</accession>